<reference evidence="2 3" key="1">
    <citation type="submission" date="2019-12" db="EMBL/GenBank/DDBJ databases">
        <authorList>
            <person name="Alioto T."/>
            <person name="Alioto T."/>
            <person name="Gomez Garrido J."/>
        </authorList>
    </citation>
    <scope>NUCLEOTIDE SEQUENCE [LARGE SCALE GENOMIC DNA]</scope>
</reference>
<dbReference type="AlphaFoldDB" id="A0A8S0US43"/>
<feature type="region of interest" description="Disordered" evidence="1">
    <location>
        <begin position="81"/>
        <end position="128"/>
    </location>
</feature>
<comment type="caution">
    <text evidence="2">The sequence shown here is derived from an EMBL/GenBank/DDBJ whole genome shotgun (WGS) entry which is preliminary data.</text>
</comment>
<dbReference type="EMBL" id="CACTIH010009043">
    <property type="protein sequence ID" value="CAA3020718.1"/>
    <property type="molecule type" value="Genomic_DNA"/>
</dbReference>
<proteinExistence type="predicted"/>
<dbReference type="Proteomes" id="UP000594638">
    <property type="component" value="Unassembled WGS sequence"/>
</dbReference>
<evidence type="ECO:0000313" key="3">
    <source>
        <dbReference type="Proteomes" id="UP000594638"/>
    </source>
</evidence>
<gene>
    <name evidence="2" type="ORF">OLEA9_A047825</name>
</gene>
<name>A0A8S0US43_OLEEU</name>
<keyword evidence="3" id="KW-1185">Reference proteome</keyword>
<feature type="compositionally biased region" description="Low complexity" evidence="1">
    <location>
        <begin position="104"/>
        <end position="116"/>
    </location>
</feature>
<dbReference type="Gramene" id="OE9A047825T1">
    <property type="protein sequence ID" value="OE9A047825C1"/>
    <property type="gene ID" value="OE9A047825"/>
</dbReference>
<evidence type="ECO:0000256" key="1">
    <source>
        <dbReference type="SAM" id="MobiDB-lite"/>
    </source>
</evidence>
<feature type="compositionally biased region" description="Basic and acidic residues" evidence="1">
    <location>
        <begin position="81"/>
        <end position="91"/>
    </location>
</feature>
<protein>
    <submittedName>
        <fullName evidence="2">Uncharacterized protein</fullName>
    </submittedName>
</protein>
<sequence>MTGLEAVQFRCLYNPSLTVPRKREGCDFLFDVSSPSCDWTDSSVTQVIRCAINPLTTITNLVDDELKTFRRNLGACTMKNDQNDDELHFNDLDLDGDEDDGNDNENNSHTNNGNEDFGMIETPSWVQG</sequence>
<feature type="compositionally biased region" description="Acidic residues" evidence="1">
    <location>
        <begin position="92"/>
        <end position="103"/>
    </location>
</feature>
<evidence type="ECO:0000313" key="2">
    <source>
        <dbReference type="EMBL" id="CAA3020718.1"/>
    </source>
</evidence>
<organism evidence="2 3">
    <name type="scientific">Olea europaea subsp. europaea</name>
    <dbReference type="NCBI Taxonomy" id="158383"/>
    <lineage>
        <taxon>Eukaryota</taxon>
        <taxon>Viridiplantae</taxon>
        <taxon>Streptophyta</taxon>
        <taxon>Embryophyta</taxon>
        <taxon>Tracheophyta</taxon>
        <taxon>Spermatophyta</taxon>
        <taxon>Magnoliopsida</taxon>
        <taxon>eudicotyledons</taxon>
        <taxon>Gunneridae</taxon>
        <taxon>Pentapetalae</taxon>
        <taxon>asterids</taxon>
        <taxon>lamiids</taxon>
        <taxon>Lamiales</taxon>
        <taxon>Oleaceae</taxon>
        <taxon>Oleeae</taxon>
        <taxon>Olea</taxon>
    </lineage>
</organism>
<accession>A0A8S0US43</accession>